<sequence length="67" mass="7452">MTIPGPLGECISTIVVSVWKMSWFLLVLVTQNPRFEGPQTAVLTTARGRIHDFGRGVTMRCIWCASD</sequence>
<reference evidence="1 2" key="1">
    <citation type="journal article" date="2013" name="Nat. Commun.">
        <title>The evolution and pathogenic mechanisms of the rice sheath blight pathogen.</title>
        <authorList>
            <person name="Zheng A."/>
            <person name="Lin R."/>
            <person name="Xu L."/>
            <person name="Qin P."/>
            <person name="Tang C."/>
            <person name="Ai P."/>
            <person name="Zhang D."/>
            <person name="Liu Y."/>
            <person name="Sun Z."/>
            <person name="Feng H."/>
            <person name="Wang Y."/>
            <person name="Chen Y."/>
            <person name="Liang X."/>
            <person name="Fu R."/>
            <person name="Li Q."/>
            <person name="Zhang J."/>
            <person name="Yu X."/>
            <person name="Xie Z."/>
            <person name="Ding L."/>
            <person name="Guan P."/>
            <person name="Tang J."/>
            <person name="Liang Y."/>
            <person name="Wang S."/>
            <person name="Deng Q."/>
            <person name="Li S."/>
            <person name="Zhu J."/>
            <person name="Wang L."/>
            <person name="Liu H."/>
            <person name="Li P."/>
        </authorList>
    </citation>
    <scope>NUCLEOTIDE SEQUENCE [LARGE SCALE GENOMIC DNA]</scope>
    <source>
        <strain evidence="2">AG-1 IA</strain>
    </source>
</reference>
<organism evidence="1 2">
    <name type="scientific">Thanatephorus cucumeris (strain AG1-IA)</name>
    <name type="common">Rice sheath blight fungus</name>
    <name type="synonym">Rhizoctonia solani</name>
    <dbReference type="NCBI Taxonomy" id="983506"/>
    <lineage>
        <taxon>Eukaryota</taxon>
        <taxon>Fungi</taxon>
        <taxon>Dikarya</taxon>
        <taxon>Basidiomycota</taxon>
        <taxon>Agaricomycotina</taxon>
        <taxon>Agaricomycetes</taxon>
        <taxon>Cantharellales</taxon>
        <taxon>Ceratobasidiaceae</taxon>
        <taxon>Rhizoctonia</taxon>
        <taxon>Rhizoctonia solani AG-1</taxon>
    </lineage>
</organism>
<protein>
    <submittedName>
        <fullName evidence="1">Uncharacterized protein</fullName>
    </submittedName>
</protein>
<gene>
    <name evidence="1" type="ORF">AG1IA_02888</name>
</gene>
<name>L8X1U7_THACA</name>
<comment type="caution">
    <text evidence="1">The sequence shown here is derived from an EMBL/GenBank/DDBJ whole genome shotgun (WGS) entry which is preliminary data.</text>
</comment>
<dbReference type="AlphaFoldDB" id="L8X1U7"/>
<dbReference type="HOGENOM" id="CLU_2814194_0_0_1"/>
<dbReference type="EMBL" id="AFRT01000610">
    <property type="protein sequence ID" value="ELU43077.1"/>
    <property type="molecule type" value="Genomic_DNA"/>
</dbReference>
<keyword evidence="2" id="KW-1185">Reference proteome</keyword>
<dbReference type="Proteomes" id="UP000011668">
    <property type="component" value="Unassembled WGS sequence"/>
</dbReference>
<evidence type="ECO:0000313" key="2">
    <source>
        <dbReference type="Proteomes" id="UP000011668"/>
    </source>
</evidence>
<evidence type="ECO:0000313" key="1">
    <source>
        <dbReference type="EMBL" id="ELU43077.1"/>
    </source>
</evidence>
<accession>L8X1U7</accession>
<proteinExistence type="predicted"/>